<dbReference type="Pfam" id="PF20242">
    <property type="entry name" value="Emfourin"/>
    <property type="match status" value="1"/>
</dbReference>
<name>A0ABV3IU89_9ACTN</name>
<keyword evidence="2" id="KW-1185">Reference proteome</keyword>
<protein>
    <submittedName>
        <fullName evidence="1">Protealysin inhibitor emfourin</fullName>
    </submittedName>
</protein>
<comment type="caution">
    <text evidence="1">The sequence shown here is derived from an EMBL/GenBank/DDBJ whole genome shotgun (WGS) entry which is preliminary data.</text>
</comment>
<accession>A0ABV3IU89</accession>
<sequence>MRIAITRTGGFAGIERRAELDTSGRPDAMHLEALAHRALMPGRDAPGPARGVPDGFHYVIDVDGRSVHLADPHLSEDQRELIRTVLKEGA</sequence>
<dbReference type="Proteomes" id="UP001552479">
    <property type="component" value="Unassembled WGS sequence"/>
</dbReference>
<reference evidence="1 2" key="1">
    <citation type="submission" date="2024-06" db="EMBL/GenBank/DDBJ databases">
        <title>The Natural Products Discovery Center: Release of the First 8490 Sequenced Strains for Exploring Actinobacteria Biosynthetic Diversity.</title>
        <authorList>
            <person name="Kalkreuter E."/>
            <person name="Kautsar S.A."/>
            <person name="Yang D."/>
            <person name="Bader C.D."/>
            <person name="Teijaro C.N."/>
            <person name="Fluegel L."/>
            <person name="Davis C.M."/>
            <person name="Simpson J.R."/>
            <person name="Lauterbach L."/>
            <person name="Steele A.D."/>
            <person name="Gui C."/>
            <person name="Meng S."/>
            <person name="Li G."/>
            <person name="Viehrig K."/>
            <person name="Ye F."/>
            <person name="Su P."/>
            <person name="Kiefer A.F."/>
            <person name="Nichols A."/>
            <person name="Cepeda A.J."/>
            <person name="Yan W."/>
            <person name="Fan B."/>
            <person name="Jiang Y."/>
            <person name="Adhikari A."/>
            <person name="Zheng C.-J."/>
            <person name="Schuster L."/>
            <person name="Cowan T.M."/>
            <person name="Smanski M.J."/>
            <person name="Chevrette M.G."/>
            <person name="De Carvalho L.P.S."/>
            <person name="Shen B."/>
        </authorList>
    </citation>
    <scope>NUCLEOTIDE SEQUENCE [LARGE SCALE GENOMIC DNA]</scope>
    <source>
        <strain evidence="1 2">NPDC053791</strain>
    </source>
</reference>
<dbReference type="RefSeq" id="WP_359094050.1">
    <property type="nucleotide sequence ID" value="NZ_JBEZGT010000001.1"/>
</dbReference>
<dbReference type="InterPro" id="IPR049457">
    <property type="entry name" value="Emfourin"/>
</dbReference>
<evidence type="ECO:0000313" key="2">
    <source>
        <dbReference type="Proteomes" id="UP001552479"/>
    </source>
</evidence>
<proteinExistence type="predicted"/>
<dbReference type="EMBL" id="JBFASG010000011">
    <property type="protein sequence ID" value="MEV4924051.1"/>
    <property type="molecule type" value="Genomic_DNA"/>
</dbReference>
<organism evidence="1 2">
    <name type="scientific">Streptomyces roseoverticillatus</name>
    <dbReference type="NCBI Taxonomy" id="66429"/>
    <lineage>
        <taxon>Bacteria</taxon>
        <taxon>Bacillati</taxon>
        <taxon>Actinomycetota</taxon>
        <taxon>Actinomycetes</taxon>
        <taxon>Kitasatosporales</taxon>
        <taxon>Streptomycetaceae</taxon>
        <taxon>Streptomyces</taxon>
    </lineage>
</organism>
<gene>
    <name evidence="1" type="ORF">AB0L03_14585</name>
</gene>
<evidence type="ECO:0000313" key="1">
    <source>
        <dbReference type="EMBL" id="MEV4924051.1"/>
    </source>
</evidence>